<dbReference type="EMBL" id="CT867997">
    <property type="protein sequence ID" value="CAK58385.1"/>
    <property type="molecule type" value="Genomic_DNA"/>
</dbReference>
<dbReference type="Pfam" id="PF04054">
    <property type="entry name" value="Not1"/>
    <property type="match status" value="2"/>
</dbReference>
<dbReference type="PANTHER" id="PTHR13162:SF8">
    <property type="entry name" value="CCR4-NOT TRANSCRIPTION COMPLEX SUBUNIT 1"/>
    <property type="match status" value="1"/>
</dbReference>
<dbReference type="OrthoDB" id="1933107at2759"/>
<accession>A0BIL8</accession>
<comment type="subcellular location">
    <subcellularLocation>
        <location evidence="1">Nucleus</location>
    </subcellularLocation>
</comment>
<evidence type="ECO:0000256" key="4">
    <source>
        <dbReference type="ARBA" id="ARBA00023163"/>
    </source>
</evidence>
<dbReference type="Pfam" id="PF12842">
    <property type="entry name" value="DUF3819"/>
    <property type="match status" value="1"/>
</dbReference>
<evidence type="ECO:0000259" key="8">
    <source>
        <dbReference type="Pfam" id="PF12842"/>
    </source>
</evidence>
<dbReference type="RefSeq" id="XP_001425783.1">
    <property type="nucleotide sequence ID" value="XM_001425746.1"/>
</dbReference>
<dbReference type="InterPro" id="IPR032194">
    <property type="entry name" value="CNOT1_HEAT"/>
</dbReference>
<evidence type="ECO:0000256" key="3">
    <source>
        <dbReference type="ARBA" id="ARBA00023015"/>
    </source>
</evidence>
<dbReference type="Gene3D" id="1.25.40.790">
    <property type="match status" value="1"/>
</dbReference>
<dbReference type="GO" id="GO:0005634">
    <property type="term" value="C:nucleus"/>
    <property type="evidence" value="ECO:0007669"/>
    <property type="project" value="UniProtKB-SubCell"/>
</dbReference>
<dbReference type="STRING" id="5888.A0BIL8"/>
<sequence>MNYVSRSPQVPIYQQIKAFVQGLAQKRNQKVVLNEVQSLINQLGIPGEQYFLLQLLESIEVQKEKQSLTQKGQFLVQWLQQASSKSHFIDYFCGVVEAVCPQSQSITEYLCELCNALKVPSLVQMIMWLSITFSSNQNFSKEGIKMLKKKLQEPFQQKNNLQVPQYVIHTLLYQLRNIPELSDLEQEIKNFNEYVQNTKQADLKCLYDDGKKYMKLDPVNIEIPKINECIKPVDILRELGPYTSNLSQIFTEYTDSDIMDCLLYLANNQGEDASKDAHKDTHKDAHKEALKEAQKDVQQLFKLTSNTQQPDWNQLSNEVNKQQEEDFIKFFINDNNKRQWSQVFEKLDRPNLQLSQQGYNNLMGFLGKIKKQQQQFQLPHRLLLDKWHNKKSQITFLNCMLKANKPEQLFWNEIQPKKLVIMEHNTNYKNQQQLQYWYNLEFVQMLIELSEYGYIAEIRDFFESPIKQNPDLVILALFQISPTQGGALIDELFTQLFPNYVSQHANSSPVLEQMWKFNQNLFITGISELYKKEYGKKENSCLNLSRVLDIVQQLFQNSQQNNTSLLTMAKFDDYQFSVPLGILAGKREYLNFDIWLNERIKSQGIPFVNVLLQYIDENVIQQIKEYQLKAGLPNGQLGQMQIQQLDQILDKGQLKLEMITIIFEQLMNQGDKLGNKIKQTTQQFYKEVVQVFPQLAGQPNQKTNQEVESKTDSYFESYYNEQISLENFLNQMVQWKTQGSIQEKEVYACIITNLYNEYQFHLKYPKKELELTGQLFGGVLERGLVEGQSIQIGLRIIQVSLKNNTQRYDFAVKALEVMKNKIYEWPWFAQDVMACEQLSFKNPDLLAEIIRVCEKHGIKSPLQPAPPPIQPVFHKPLQLVAQKEKQEEEPVQLTLKKSESVPVQQVQPTPIVVPAVVQPIQIPIQQTQPIIVPQQQPVTQVQQHQQVHLQSVTPPPTLQKTSQLPVQHTPQPQKQKQEDNSTNINLTYKQILQLEFDEFQRCGADSEVKEYFTFTLNSISQNNVEQKAAEIRNKLENQDALFYFIKTIAYLRSPMAQQQAQGPNVMCCLLAALNKSKYFSDVAKEVSKGLTRLLTFNKTSPSADDRSTIKNMGSFLGQITVSRDKPFLFKYFDYKTLLKQNQLTIYPLCKILEQVKSSQIFTKNNKWVNRILQELDTAKETCNTMAKYEIMNLLKQIEYQVQPINPTPTPITIPNPVVPIITQPIVQPIMDLDPLNKLNIKNLPQYVMADSKNLNDKLNEADCKNLVATALDHAISDIIPPVISRSVTIALITTRELVFKDFALEPNEKYMLRGMHMIASHLSGSLAMVTCREPLKVRITHYLKEGIEQIDLDNKTKETFVQTAAQENLDLGCALIRKAVIERALEDVNQDPSILEQLEKRQRCKEKGQQYRDEITQNQLKFLPEPLQPRISGLTEEEIRIYEEFGNKKKQPKQSVLQKVSTLCQLLQDPQNNEEKIQQLIQDLNEQDQSNPEQFYKDLADKFLQVILTNNLTSEKISISLDLITILIRKINEKVGKKWSELVTEFITKNIELLEHSPLWWQAFPIMLNKRLIQMQEAEQVMTQILTKDNQMNVSSIVFILRKVIIEEDNNNNTYLNQFKPIFKELSKKKDTNPTVSKFFLELTSFVSNNPQTKVFQKKLNLIKNFYQKIDEEFSNKVSLKLKQWYQLSSEEEFNNFFRVEGESQFFVEDQLSKFCAYAIELSMTDVNKDYMDHSQIEQLGKMLTMVSKGLDPKMKPKFFEKLFDGCLMVLTKLHEATKQKFNQRQLFKLFYNLLFDLQILDEENIRLFHNKFAEFLEKVEPSLYPGFSYAWLELLCNRYFQQIITTNENAYARLIIKLLEFVRDTITEETIQYHYVQEYLKGVTRLFMLLLTDQRKFCSKYALSFADEVPFNHVQLLNLSLAAFPNDQTDDPQSCTNIYDIADAQQFGQIVHACFEEPTQTKIKEEIQLMLNLNDDDLKIKVSKYFDYDQKSKLSCLISGFFILLPRHESLTIQQQRTLLTRIIKNSSFAIRNNVMNVILNQIRYPERATEFYIRYILQQFIVGDNFLIQEQFTTLITKRFLSENPKTWGMLYLHEELKRTQSNNNQYKQYQIQRQ</sequence>
<dbReference type="Pfam" id="PF16418">
    <property type="entry name" value="CNOT1_HEAT"/>
    <property type="match status" value="1"/>
</dbReference>
<dbReference type="Gene3D" id="1.25.40.180">
    <property type="match status" value="1"/>
</dbReference>
<name>A0BIL8_PARTE</name>
<dbReference type="InterPro" id="IPR007196">
    <property type="entry name" value="CCR4-Not_Not1_C"/>
</dbReference>
<feature type="domain" description="CCR4-NOT transcription complex subunit 1 HEAT repeat" evidence="11">
    <location>
        <begin position="491"/>
        <end position="625"/>
    </location>
</feature>
<organism evidence="12 13">
    <name type="scientific">Paramecium tetraurelia</name>
    <dbReference type="NCBI Taxonomy" id="5888"/>
    <lineage>
        <taxon>Eukaryota</taxon>
        <taxon>Sar</taxon>
        <taxon>Alveolata</taxon>
        <taxon>Ciliophora</taxon>
        <taxon>Intramacronucleata</taxon>
        <taxon>Oligohymenophorea</taxon>
        <taxon>Peniculida</taxon>
        <taxon>Parameciidae</taxon>
        <taxon>Paramecium</taxon>
    </lineage>
</organism>
<dbReference type="GO" id="GO:0000932">
    <property type="term" value="C:P-body"/>
    <property type="evidence" value="ECO:0000318"/>
    <property type="project" value="GO_Central"/>
</dbReference>
<dbReference type="InterPro" id="IPR032193">
    <property type="entry name" value="CNOT1_TTP_bind"/>
</dbReference>
<protein>
    <submittedName>
        <fullName evidence="12">Uncharacterized protein</fullName>
    </submittedName>
</protein>
<gene>
    <name evidence="12" type="ORF">GSPATT00004757001</name>
</gene>
<dbReference type="KEGG" id="ptm:GSPATT00004757001"/>
<evidence type="ECO:0000259" key="7">
    <source>
        <dbReference type="Pfam" id="PF04054"/>
    </source>
</evidence>
<feature type="domain" description="CCR4-Not complex component Not1 C-terminal" evidence="7">
    <location>
        <begin position="1805"/>
        <end position="1977"/>
    </location>
</feature>
<feature type="region of interest" description="Disordered" evidence="6">
    <location>
        <begin position="943"/>
        <end position="982"/>
    </location>
</feature>
<dbReference type="InterPro" id="IPR038535">
    <property type="entry name" value="CNOT1_TTP_bind_sf"/>
</dbReference>
<evidence type="ECO:0000313" key="12">
    <source>
        <dbReference type="EMBL" id="CAK58385.1"/>
    </source>
</evidence>
<dbReference type="GeneID" id="5011567"/>
<dbReference type="Gene3D" id="1.25.40.800">
    <property type="match status" value="1"/>
</dbReference>
<feature type="domain" description="CCR4-Not complex component Not1 C-terminal" evidence="7">
    <location>
        <begin position="2016"/>
        <end position="2104"/>
    </location>
</feature>
<dbReference type="InterPro" id="IPR040398">
    <property type="entry name" value="Not1"/>
</dbReference>
<keyword evidence="2" id="KW-0678">Repressor</keyword>
<dbReference type="eggNOG" id="KOG1831">
    <property type="taxonomic scope" value="Eukaryota"/>
</dbReference>
<dbReference type="Gene3D" id="1.25.40.840">
    <property type="entry name" value="CCR4-NOT transcription complex subunit 1 TTP binding domain"/>
    <property type="match status" value="1"/>
</dbReference>
<feature type="domain" description="CCR4-NOT transcription complex subunit 1 TTP binding" evidence="10">
    <location>
        <begin position="676"/>
        <end position="859"/>
    </location>
</feature>
<feature type="domain" description="CCR4-NOT transcription complex subunit 1 CAF1-binding" evidence="9">
    <location>
        <begin position="1005"/>
        <end position="1207"/>
    </location>
</feature>
<dbReference type="Pfam" id="PF16415">
    <property type="entry name" value="CNOT1_CAF1_bind"/>
    <property type="match status" value="1"/>
</dbReference>
<dbReference type="InParanoid" id="A0BIL8"/>
<keyword evidence="3" id="KW-0805">Transcription regulation</keyword>
<dbReference type="Pfam" id="PF16417">
    <property type="entry name" value="CNOT1_TTP_bind"/>
    <property type="match status" value="1"/>
</dbReference>
<dbReference type="PANTHER" id="PTHR13162">
    <property type="entry name" value="CCR4-NOT TRANSCRIPTION COMPLEX"/>
    <property type="match status" value="1"/>
</dbReference>
<dbReference type="InterPro" id="IPR024557">
    <property type="entry name" value="CNOT1_dom_4"/>
</dbReference>
<evidence type="ECO:0000259" key="10">
    <source>
        <dbReference type="Pfam" id="PF16417"/>
    </source>
</evidence>
<dbReference type="GO" id="GO:0030015">
    <property type="term" value="C:CCR4-NOT core complex"/>
    <property type="evidence" value="ECO:0000318"/>
    <property type="project" value="GO_Central"/>
</dbReference>
<keyword evidence="5" id="KW-0539">Nucleus</keyword>
<proteinExistence type="predicted"/>
<feature type="compositionally biased region" description="Polar residues" evidence="6">
    <location>
        <begin position="948"/>
        <end position="982"/>
    </location>
</feature>
<evidence type="ECO:0000256" key="6">
    <source>
        <dbReference type="SAM" id="MobiDB-lite"/>
    </source>
</evidence>
<evidence type="ECO:0000256" key="5">
    <source>
        <dbReference type="ARBA" id="ARBA00023242"/>
    </source>
</evidence>
<keyword evidence="13" id="KW-1185">Reference proteome</keyword>
<dbReference type="Proteomes" id="UP000000600">
    <property type="component" value="Unassembled WGS sequence"/>
</dbReference>
<dbReference type="OMA" id="IDEYHCY"/>
<dbReference type="InterPro" id="IPR032191">
    <property type="entry name" value="CNOT1_CAF1_bind"/>
</dbReference>
<dbReference type="GO" id="GO:0060090">
    <property type="term" value="F:molecular adaptor activity"/>
    <property type="evidence" value="ECO:0000318"/>
    <property type="project" value="GO_Central"/>
</dbReference>
<evidence type="ECO:0000259" key="9">
    <source>
        <dbReference type="Pfam" id="PF16415"/>
    </source>
</evidence>
<evidence type="ECO:0000259" key="11">
    <source>
        <dbReference type="Pfam" id="PF16418"/>
    </source>
</evidence>
<evidence type="ECO:0000313" key="13">
    <source>
        <dbReference type="Proteomes" id="UP000000600"/>
    </source>
</evidence>
<evidence type="ECO:0000256" key="1">
    <source>
        <dbReference type="ARBA" id="ARBA00004123"/>
    </source>
</evidence>
<dbReference type="GO" id="GO:0017148">
    <property type="term" value="P:negative regulation of translation"/>
    <property type="evidence" value="ECO:0007669"/>
    <property type="project" value="InterPro"/>
</dbReference>
<feature type="domain" description="CCR4-NOT transcription complex subunit 1" evidence="8">
    <location>
        <begin position="1262"/>
        <end position="1404"/>
    </location>
</feature>
<dbReference type="GO" id="GO:0000288">
    <property type="term" value="P:nuclear-transcribed mRNA catabolic process, deadenylation-dependent decay"/>
    <property type="evidence" value="ECO:0000318"/>
    <property type="project" value="GO_Central"/>
</dbReference>
<evidence type="ECO:0000256" key="2">
    <source>
        <dbReference type="ARBA" id="ARBA00022491"/>
    </source>
</evidence>
<dbReference type="FunCoup" id="A0BIL8">
    <property type="interactions" value="1113"/>
</dbReference>
<reference evidence="12 13" key="1">
    <citation type="journal article" date="2006" name="Nature">
        <title>Global trends of whole-genome duplications revealed by the ciliate Paramecium tetraurelia.</title>
        <authorList>
            <consortium name="Genoscope"/>
            <person name="Aury J.-M."/>
            <person name="Jaillon O."/>
            <person name="Duret L."/>
            <person name="Noel B."/>
            <person name="Jubin C."/>
            <person name="Porcel B.M."/>
            <person name="Segurens B."/>
            <person name="Daubin V."/>
            <person name="Anthouard V."/>
            <person name="Aiach N."/>
            <person name="Arnaiz O."/>
            <person name="Billaut A."/>
            <person name="Beisson J."/>
            <person name="Blanc I."/>
            <person name="Bouhouche K."/>
            <person name="Camara F."/>
            <person name="Duharcourt S."/>
            <person name="Guigo R."/>
            <person name="Gogendeau D."/>
            <person name="Katinka M."/>
            <person name="Keller A.-M."/>
            <person name="Kissmehl R."/>
            <person name="Klotz C."/>
            <person name="Koll F."/>
            <person name="Le Moue A."/>
            <person name="Lepere C."/>
            <person name="Malinsky S."/>
            <person name="Nowacki M."/>
            <person name="Nowak J.K."/>
            <person name="Plattner H."/>
            <person name="Poulain J."/>
            <person name="Ruiz F."/>
            <person name="Serrano V."/>
            <person name="Zagulski M."/>
            <person name="Dessen P."/>
            <person name="Betermier M."/>
            <person name="Weissenbach J."/>
            <person name="Scarpelli C."/>
            <person name="Schachter V."/>
            <person name="Sperling L."/>
            <person name="Meyer E."/>
            <person name="Cohen J."/>
            <person name="Wincker P."/>
        </authorList>
    </citation>
    <scope>NUCLEOTIDE SEQUENCE [LARGE SCALE GENOMIC DNA]</scope>
    <source>
        <strain evidence="12 13">Stock d4-2</strain>
    </source>
</reference>
<keyword evidence="4" id="KW-0804">Transcription</keyword>
<dbReference type="HOGENOM" id="CLU_000286_3_1_1"/>